<dbReference type="InterPro" id="IPR001650">
    <property type="entry name" value="Helicase_C-like"/>
</dbReference>
<keyword evidence="1 4" id="KW-0347">Helicase</keyword>
<feature type="domain" description="Helicase ATP-binding" evidence="2">
    <location>
        <begin position="76"/>
        <end position="240"/>
    </location>
</feature>
<dbReference type="GeneID" id="89962285"/>
<evidence type="ECO:0000313" key="4">
    <source>
        <dbReference type="EMBL" id="KAK3670835.1"/>
    </source>
</evidence>
<evidence type="ECO:0000256" key="1">
    <source>
        <dbReference type="ARBA" id="ARBA00022806"/>
    </source>
</evidence>
<dbReference type="AlphaFoldDB" id="A0AAE0TPM1"/>
<dbReference type="GO" id="GO:0036121">
    <property type="term" value="F:double-stranded DNA helicase activity"/>
    <property type="evidence" value="ECO:0007669"/>
    <property type="project" value="TreeGrafter"/>
</dbReference>
<dbReference type="CDD" id="cd18799">
    <property type="entry name" value="SF2_C_EcoAI-like"/>
    <property type="match status" value="1"/>
</dbReference>
<dbReference type="SMART" id="SM00487">
    <property type="entry name" value="DEXDc"/>
    <property type="match status" value="1"/>
</dbReference>
<sequence length="668" mass="73819">MRCLSLAHHATALKQALQGLQRPTRCQTNFIQYASYHTRAFHSTRYVFDKAAIPGTLSASTQLRPYQEETIKAVLDYLARGERRLGVSLATGGGKTVIFSHLIDRVPAPTPEATQTLIIAHRQELVNQAATHCRNLYPDRDVDIEMGKRAASGYADITIASIASLASADRLSKFDPLRFKLIIVDEAHHMVASSYLGMLDHFGLLENAEQSHVALVGVSATLSRNDGLSLGKALDHIVYHKDYLDMIEGDWLSAAVFTTVRSGVDLNSVKMGRGDFQTGSLSKAVNNPEANTVTVRAWLEKCRDRKSTLVFCVDLAHVAALTGMFRQHGVDAQFITSNTKSEERQKKIEGFRKGTFPVLLNCGILTEGTDIPNIDCIVLARPTRSRNLLVQMIGRGLRKFPGKINCHMIDMVSALDTGIVTTPTLFGLDPDELVDEADADTMKEKRDRRESEHILEPMADDHPNAVPELSGSITFTDYEDINDLIEDTSGERKVRAISPFAWVQVDAGRYVLSASQGDLTITQTDGGEYEVVYKKRIPASVQVKSPFMRPRRIAKAVTFEQAVRAADTAVKEVFVFAMVAKNAQWRSAPASDTQVAFLSRFRDEDDQLTGGSIKKGQAADWITKIKNGAKGRFNRLATAKRKVVEKEEKKQQFIAKQSTSRVAVGPVV</sequence>
<dbReference type="Proteomes" id="UP001274830">
    <property type="component" value="Unassembled WGS sequence"/>
</dbReference>
<dbReference type="InterPro" id="IPR027417">
    <property type="entry name" value="P-loop_NTPase"/>
</dbReference>
<dbReference type="Pfam" id="PF04851">
    <property type="entry name" value="ResIII"/>
    <property type="match status" value="1"/>
</dbReference>
<keyword evidence="1 4" id="KW-0067">ATP-binding</keyword>
<reference evidence="4" key="1">
    <citation type="submission" date="2023-07" db="EMBL/GenBank/DDBJ databases">
        <title>Black Yeasts Isolated from many extreme environments.</title>
        <authorList>
            <person name="Coleine C."/>
            <person name="Stajich J.E."/>
            <person name="Selbmann L."/>
        </authorList>
    </citation>
    <scope>NUCLEOTIDE SEQUENCE</scope>
    <source>
        <strain evidence="4">CCFEE 5485</strain>
    </source>
</reference>
<gene>
    <name evidence="4" type="primary">irc3</name>
    <name evidence="4" type="ORF">LTR78_009279</name>
</gene>
<dbReference type="EMBL" id="JAUTXT010000050">
    <property type="protein sequence ID" value="KAK3670835.1"/>
    <property type="molecule type" value="Genomic_DNA"/>
</dbReference>
<dbReference type="InterPro" id="IPR014001">
    <property type="entry name" value="Helicase_ATP-bd"/>
</dbReference>
<keyword evidence="5" id="KW-1185">Reference proteome</keyword>
<dbReference type="GO" id="GO:0005759">
    <property type="term" value="C:mitochondrial matrix"/>
    <property type="evidence" value="ECO:0007669"/>
    <property type="project" value="TreeGrafter"/>
</dbReference>
<dbReference type="GO" id="GO:0000403">
    <property type="term" value="F:Y-form DNA binding"/>
    <property type="evidence" value="ECO:0007669"/>
    <property type="project" value="TreeGrafter"/>
</dbReference>
<dbReference type="SMART" id="SM00490">
    <property type="entry name" value="HELICc"/>
    <property type="match status" value="1"/>
</dbReference>
<organism evidence="4 5">
    <name type="scientific">Recurvomyces mirabilis</name>
    <dbReference type="NCBI Taxonomy" id="574656"/>
    <lineage>
        <taxon>Eukaryota</taxon>
        <taxon>Fungi</taxon>
        <taxon>Dikarya</taxon>
        <taxon>Ascomycota</taxon>
        <taxon>Pezizomycotina</taxon>
        <taxon>Dothideomycetes</taxon>
        <taxon>Dothideomycetidae</taxon>
        <taxon>Mycosphaerellales</taxon>
        <taxon>Teratosphaeriaceae</taxon>
        <taxon>Recurvomyces</taxon>
    </lineage>
</organism>
<dbReference type="GO" id="GO:0005524">
    <property type="term" value="F:ATP binding"/>
    <property type="evidence" value="ECO:0007669"/>
    <property type="project" value="InterPro"/>
</dbReference>
<dbReference type="Pfam" id="PF00271">
    <property type="entry name" value="Helicase_C"/>
    <property type="match status" value="1"/>
</dbReference>
<dbReference type="RefSeq" id="XP_064694450.1">
    <property type="nucleotide sequence ID" value="XM_064837746.1"/>
</dbReference>
<feature type="domain" description="Helicase C-terminal" evidence="3">
    <location>
        <begin position="294"/>
        <end position="441"/>
    </location>
</feature>
<protein>
    <submittedName>
        <fullName evidence="4">ATP-dependent helicase IRC3</fullName>
    </submittedName>
</protein>
<keyword evidence="1 4" id="KW-0378">Hydrolase</keyword>
<dbReference type="GO" id="GO:0070125">
    <property type="term" value="P:mitochondrial translational elongation"/>
    <property type="evidence" value="ECO:0007669"/>
    <property type="project" value="TreeGrafter"/>
</dbReference>
<dbReference type="SUPFAM" id="SSF52540">
    <property type="entry name" value="P-loop containing nucleoside triphosphate hydrolases"/>
    <property type="match status" value="1"/>
</dbReference>
<dbReference type="Gene3D" id="3.40.50.300">
    <property type="entry name" value="P-loop containing nucleotide triphosphate hydrolases"/>
    <property type="match status" value="2"/>
</dbReference>
<evidence type="ECO:0000259" key="2">
    <source>
        <dbReference type="PROSITE" id="PS51192"/>
    </source>
</evidence>
<keyword evidence="1 4" id="KW-0547">Nucleotide-binding</keyword>
<dbReference type="GO" id="GO:0016787">
    <property type="term" value="F:hydrolase activity"/>
    <property type="evidence" value="ECO:0007669"/>
    <property type="project" value="InterPro"/>
</dbReference>
<evidence type="ECO:0000313" key="5">
    <source>
        <dbReference type="Proteomes" id="UP001274830"/>
    </source>
</evidence>
<dbReference type="GO" id="GO:0061749">
    <property type="term" value="F:forked DNA-dependent helicase activity"/>
    <property type="evidence" value="ECO:0007669"/>
    <property type="project" value="TreeGrafter"/>
</dbReference>
<dbReference type="InterPro" id="IPR050742">
    <property type="entry name" value="Helicase_Restrict-Modif_Enz"/>
</dbReference>
<comment type="caution">
    <text evidence="4">The sequence shown here is derived from an EMBL/GenBank/DDBJ whole genome shotgun (WGS) entry which is preliminary data.</text>
</comment>
<evidence type="ECO:0000259" key="3">
    <source>
        <dbReference type="PROSITE" id="PS51194"/>
    </source>
</evidence>
<dbReference type="PROSITE" id="PS51192">
    <property type="entry name" value="HELICASE_ATP_BIND_1"/>
    <property type="match status" value="1"/>
</dbReference>
<dbReference type="PROSITE" id="PS51194">
    <property type="entry name" value="HELICASE_CTER"/>
    <property type="match status" value="1"/>
</dbReference>
<dbReference type="PANTHER" id="PTHR47396">
    <property type="entry name" value="TYPE I RESTRICTION ENZYME ECOKI R PROTEIN"/>
    <property type="match status" value="1"/>
</dbReference>
<dbReference type="GO" id="GO:0032042">
    <property type="term" value="P:mitochondrial DNA metabolic process"/>
    <property type="evidence" value="ECO:0007669"/>
    <property type="project" value="TreeGrafter"/>
</dbReference>
<dbReference type="InterPro" id="IPR006935">
    <property type="entry name" value="Helicase/UvrB_N"/>
</dbReference>
<name>A0AAE0TPM1_9PEZI</name>
<accession>A0AAE0TPM1</accession>
<proteinExistence type="predicted"/>
<dbReference type="PANTHER" id="PTHR47396:SF1">
    <property type="entry name" value="ATP-DEPENDENT HELICASE IRC3-RELATED"/>
    <property type="match status" value="1"/>
</dbReference>